<dbReference type="Gene3D" id="2.40.128.350">
    <property type="match status" value="1"/>
</dbReference>
<evidence type="ECO:0000256" key="1">
    <source>
        <dbReference type="SAM" id="SignalP"/>
    </source>
</evidence>
<keyword evidence="1" id="KW-0732">Signal</keyword>
<accession>A0ABR7D2S9</accession>
<sequence>MKNKFLLLLFLGITFLCSCSNDDDKPLIPPADINTTFGNGESVLKMTYSGVELQGKQVTFNTQDNKTATLTLKDIIPGKTEMTISNIQLIEENEMYTFEGSTSISRSIESQGNISYSGSVKKGELTLNLNVSFTDHANLVKTYTLTDYVKDKLTYQWNGKSNTIASCVAGALHVDWVAQDENNEYGVAYGKSYRAIGSIILPQILQSVTFNADGNILASYYTGANEITFKPLWFAIVPTAEQVKALIPSTDWTNSPQNLAFWFMKDEKVYVKLNIANIITQAMADNQTSTLSESSFDLSSIINTILQADAATIKTIIKQFANIDISSISDESINTLLKWVNTGFPLNIKQEENHTCLYLDKEALEPLLKPSDPSDPTSADIIKIWDILTTAGIMPSQYAQAKLLIQYLPQYWSITESIGIGLDLK</sequence>
<comment type="caution">
    <text evidence="2">The sequence shown here is derived from an EMBL/GenBank/DDBJ whole genome shotgun (WGS) entry which is preliminary data.</text>
</comment>
<proteinExistence type="predicted"/>
<name>A0ABR7D2S9_9BACT</name>
<dbReference type="EMBL" id="JACOOH010000005">
    <property type="protein sequence ID" value="MBC5621805.1"/>
    <property type="molecule type" value="Genomic_DNA"/>
</dbReference>
<protein>
    <submittedName>
        <fullName evidence="2">DUF4925 domain-containing protein</fullName>
    </submittedName>
</protein>
<gene>
    <name evidence="2" type="ORF">H8S64_11925</name>
</gene>
<evidence type="ECO:0000313" key="3">
    <source>
        <dbReference type="Proteomes" id="UP000646484"/>
    </source>
</evidence>
<reference evidence="2 3" key="1">
    <citation type="submission" date="2020-08" db="EMBL/GenBank/DDBJ databases">
        <title>Genome public.</title>
        <authorList>
            <person name="Liu C."/>
            <person name="Sun Q."/>
        </authorList>
    </citation>
    <scope>NUCLEOTIDE SEQUENCE [LARGE SCALE GENOMIC DNA]</scope>
    <source>
        <strain evidence="2 3">NSJ-56</strain>
    </source>
</reference>
<evidence type="ECO:0000313" key="2">
    <source>
        <dbReference type="EMBL" id="MBC5621805.1"/>
    </source>
</evidence>
<organism evidence="2 3">
    <name type="scientific">Butyricimonas hominis</name>
    <dbReference type="NCBI Taxonomy" id="2763032"/>
    <lineage>
        <taxon>Bacteria</taxon>
        <taxon>Pseudomonadati</taxon>
        <taxon>Bacteroidota</taxon>
        <taxon>Bacteroidia</taxon>
        <taxon>Bacteroidales</taxon>
        <taxon>Odoribacteraceae</taxon>
        <taxon>Butyricimonas</taxon>
    </lineage>
</organism>
<dbReference type="InterPro" id="IPR032573">
    <property type="entry name" value="DUF4925"/>
</dbReference>
<feature type="chain" id="PRO_5046304183" evidence="1">
    <location>
        <begin position="23"/>
        <end position="425"/>
    </location>
</feature>
<dbReference type="PROSITE" id="PS51257">
    <property type="entry name" value="PROKAR_LIPOPROTEIN"/>
    <property type="match status" value="1"/>
</dbReference>
<keyword evidence="3" id="KW-1185">Reference proteome</keyword>
<feature type="signal peptide" evidence="1">
    <location>
        <begin position="1"/>
        <end position="22"/>
    </location>
</feature>
<dbReference type="RefSeq" id="WP_186976252.1">
    <property type="nucleotide sequence ID" value="NZ_JACOOH010000005.1"/>
</dbReference>
<dbReference type="Pfam" id="PF16272">
    <property type="entry name" value="DUF4925"/>
    <property type="match status" value="2"/>
</dbReference>
<dbReference type="Proteomes" id="UP000646484">
    <property type="component" value="Unassembled WGS sequence"/>
</dbReference>